<dbReference type="InterPro" id="IPR036396">
    <property type="entry name" value="Cyt_P450_sf"/>
</dbReference>
<keyword evidence="6" id="KW-1133">Transmembrane helix</keyword>
<gene>
    <name evidence="11" type="ORF">QVD17_32006</name>
</gene>
<dbReference type="EMBL" id="JAUHHV010000008">
    <property type="protein sequence ID" value="KAK1416217.1"/>
    <property type="molecule type" value="Genomic_DNA"/>
</dbReference>
<dbReference type="GO" id="GO:0020037">
    <property type="term" value="F:heme binding"/>
    <property type="evidence" value="ECO:0007669"/>
    <property type="project" value="InterPro"/>
</dbReference>
<keyword evidence="8" id="KW-0408">Iron</keyword>
<evidence type="ECO:0000256" key="2">
    <source>
        <dbReference type="ARBA" id="ARBA00010617"/>
    </source>
</evidence>
<evidence type="ECO:0000256" key="4">
    <source>
        <dbReference type="ARBA" id="ARBA00022692"/>
    </source>
</evidence>
<keyword evidence="3" id="KW-0349">Heme</keyword>
<evidence type="ECO:0008006" key="13">
    <source>
        <dbReference type="Google" id="ProtNLM"/>
    </source>
</evidence>
<evidence type="ECO:0000256" key="6">
    <source>
        <dbReference type="ARBA" id="ARBA00022989"/>
    </source>
</evidence>
<sequence>MGSNPRKVCYEYAMSSQGIREPPYRYIYGILKEISNMINKSTSSPMDVSHYIFPRIQPHIHSWLHIYGKNIIYWQGTQAELVVSEPELLKEIMSVREISMGRPDGGPILNKLLGDGMLLSHGDKWVNNDLSMAKAMVESAKMIFQRWKDVGVKEEVCEEFRMLASEVIERTAFGNNYEDGKQVF</sequence>
<evidence type="ECO:0000256" key="3">
    <source>
        <dbReference type="ARBA" id="ARBA00022617"/>
    </source>
</evidence>
<keyword evidence="12" id="KW-1185">Reference proteome</keyword>
<dbReference type="PANTHER" id="PTHR24282">
    <property type="entry name" value="CYTOCHROME P450 FAMILY MEMBER"/>
    <property type="match status" value="1"/>
</dbReference>
<comment type="similarity">
    <text evidence="2">Belongs to the cytochrome P450 family.</text>
</comment>
<dbReference type="GO" id="GO:0005506">
    <property type="term" value="F:iron ion binding"/>
    <property type="evidence" value="ECO:0007669"/>
    <property type="project" value="InterPro"/>
</dbReference>
<evidence type="ECO:0000313" key="12">
    <source>
        <dbReference type="Proteomes" id="UP001229421"/>
    </source>
</evidence>
<evidence type="ECO:0000256" key="7">
    <source>
        <dbReference type="ARBA" id="ARBA00023002"/>
    </source>
</evidence>
<accession>A0AAD8K8U7</accession>
<keyword evidence="10" id="KW-0472">Membrane</keyword>
<keyword evidence="4" id="KW-0812">Transmembrane</keyword>
<dbReference type="Proteomes" id="UP001229421">
    <property type="component" value="Unassembled WGS sequence"/>
</dbReference>
<proteinExistence type="inferred from homology"/>
<dbReference type="Gene3D" id="1.10.630.10">
    <property type="entry name" value="Cytochrome P450"/>
    <property type="match status" value="1"/>
</dbReference>
<protein>
    <recommendedName>
        <fullName evidence="13">Cytochrome P450</fullName>
    </recommendedName>
</protein>
<evidence type="ECO:0000313" key="11">
    <source>
        <dbReference type="EMBL" id="KAK1416217.1"/>
    </source>
</evidence>
<reference evidence="11" key="1">
    <citation type="journal article" date="2023" name="bioRxiv">
        <title>Improved chromosome-level genome assembly for marigold (Tagetes erecta).</title>
        <authorList>
            <person name="Jiang F."/>
            <person name="Yuan L."/>
            <person name="Wang S."/>
            <person name="Wang H."/>
            <person name="Xu D."/>
            <person name="Wang A."/>
            <person name="Fan W."/>
        </authorList>
    </citation>
    <scope>NUCLEOTIDE SEQUENCE</scope>
    <source>
        <strain evidence="11">WSJ</strain>
        <tissue evidence="11">Leaf</tissue>
    </source>
</reference>
<name>A0AAD8K8U7_TARER</name>
<evidence type="ECO:0000256" key="5">
    <source>
        <dbReference type="ARBA" id="ARBA00022723"/>
    </source>
</evidence>
<comment type="subcellular location">
    <subcellularLocation>
        <location evidence="1">Membrane</location>
    </subcellularLocation>
</comment>
<keyword evidence="9" id="KW-0503">Monooxygenase</keyword>
<evidence type="ECO:0000256" key="8">
    <source>
        <dbReference type="ARBA" id="ARBA00023004"/>
    </source>
</evidence>
<comment type="caution">
    <text evidence="11">The sequence shown here is derived from an EMBL/GenBank/DDBJ whole genome shotgun (WGS) entry which is preliminary data.</text>
</comment>
<evidence type="ECO:0000256" key="1">
    <source>
        <dbReference type="ARBA" id="ARBA00004370"/>
    </source>
</evidence>
<dbReference type="AlphaFoldDB" id="A0AAD8K8U7"/>
<organism evidence="11 12">
    <name type="scientific">Tagetes erecta</name>
    <name type="common">African marigold</name>
    <dbReference type="NCBI Taxonomy" id="13708"/>
    <lineage>
        <taxon>Eukaryota</taxon>
        <taxon>Viridiplantae</taxon>
        <taxon>Streptophyta</taxon>
        <taxon>Embryophyta</taxon>
        <taxon>Tracheophyta</taxon>
        <taxon>Spermatophyta</taxon>
        <taxon>Magnoliopsida</taxon>
        <taxon>eudicotyledons</taxon>
        <taxon>Gunneridae</taxon>
        <taxon>Pentapetalae</taxon>
        <taxon>asterids</taxon>
        <taxon>campanulids</taxon>
        <taxon>Asterales</taxon>
        <taxon>Asteraceae</taxon>
        <taxon>Asteroideae</taxon>
        <taxon>Heliantheae alliance</taxon>
        <taxon>Tageteae</taxon>
        <taxon>Tagetes</taxon>
    </lineage>
</organism>
<evidence type="ECO:0000256" key="9">
    <source>
        <dbReference type="ARBA" id="ARBA00023033"/>
    </source>
</evidence>
<keyword evidence="7" id="KW-0560">Oxidoreductase</keyword>
<dbReference type="GO" id="GO:0004497">
    <property type="term" value="F:monooxygenase activity"/>
    <property type="evidence" value="ECO:0007669"/>
    <property type="project" value="UniProtKB-KW"/>
</dbReference>
<dbReference type="PANTHER" id="PTHR24282:SF266">
    <property type="entry name" value="CYTOCHROME P450-RELATED"/>
    <property type="match status" value="1"/>
</dbReference>
<dbReference type="GO" id="GO:0016705">
    <property type="term" value="F:oxidoreductase activity, acting on paired donors, with incorporation or reduction of molecular oxygen"/>
    <property type="evidence" value="ECO:0007669"/>
    <property type="project" value="InterPro"/>
</dbReference>
<dbReference type="InterPro" id="IPR050665">
    <property type="entry name" value="Cytochrome_P450_Monooxygen"/>
</dbReference>
<dbReference type="SUPFAM" id="SSF48264">
    <property type="entry name" value="Cytochrome P450"/>
    <property type="match status" value="1"/>
</dbReference>
<dbReference type="GO" id="GO:0016020">
    <property type="term" value="C:membrane"/>
    <property type="evidence" value="ECO:0007669"/>
    <property type="project" value="UniProtKB-SubCell"/>
</dbReference>
<keyword evidence="5" id="KW-0479">Metal-binding</keyword>
<evidence type="ECO:0000256" key="10">
    <source>
        <dbReference type="ARBA" id="ARBA00023136"/>
    </source>
</evidence>